<feature type="transmembrane region" description="Helical" evidence="6">
    <location>
        <begin position="12"/>
        <end position="33"/>
    </location>
</feature>
<evidence type="ECO:0000256" key="1">
    <source>
        <dbReference type="ARBA" id="ARBA00004651"/>
    </source>
</evidence>
<keyword evidence="2" id="KW-1003">Cell membrane</keyword>
<reference evidence="7 8" key="1">
    <citation type="submission" date="2019-08" db="EMBL/GenBank/DDBJ databases">
        <title>Bacillus genomes from the desert of Cuatro Cienegas, Coahuila.</title>
        <authorList>
            <person name="Olmedo-Alvarez G."/>
        </authorList>
    </citation>
    <scope>NUCLEOTIDE SEQUENCE [LARGE SCALE GENOMIC DNA]</scope>
    <source>
        <strain evidence="7 8">CH98b_3T</strain>
    </source>
</reference>
<dbReference type="OrthoDB" id="5024156at2"/>
<accession>A0A5D4SWF5</accession>
<feature type="transmembrane region" description="Helical" evidence="6">
    <location>
        <begin position="76"/>
        <end position="98"/>
    </location>
</feature>
<proteinExistence type="predicted"/>
<feature type="transmembrane region" description="Helical" evidence="6">
    <location>
        <begin position="227"/>
        <end position="246"/>
    </location>
</feature>
<keyword evidence="3 6" id="KW-0812">Transmembrane</keyword>
<evidence type="ECO:0000313" key="7">
    <source>
        <dbReference type="EMBL" id="TYS67299.1"/>
    </source>
</evidence>
<evidence type="ECO:0000256" key="3">
    <source>
        <dbReference type="ARBA" id="ARBA00022692"/>
    </source>
</evidence>
<protein>
    <submittedName>
        <fullName evidence="7">Cytochrome c oxidase assembly protein</fullName>
    </submittedName>
</protein>
<feature type="transmembrane region" description="Helical" evidence="6">
    <location>
        <begin position="185"/>
        <end position="207"/>
    </location>
</feature>
<evidence type="ECO:0000256" key="4">
    <source>
        <dbReference type="ARBA" id="ARBA00022989"/>
    </source>
</evidence>
<dbReference type="EMBL" id="VTET01000013">
    <property type="protein sequence ID" value="TYS67299.1"/>
    <property type="molecule type" value="Genomic_DNA"/>
</dbReference>
<evidence type="ECO:0000256" key="2">
    <source>
        <dbReference type="ARBA" id="ARBA00022475"/>
    </source>
</evidence>
<feature type="transmembrane region" description="Helical" evidence="6">
    <location>
        <begin position="45"/>
        <end position="64"/>
    </location>
</feature>
<dbReference type="Pfam" id="PF09678">
    <property type="entry name" value="Caa3_CtaG"/>
    <property type="match status" value="1"/>
</dbReference>
<dbReference type="Proteomes" id="UP000324517">
    <property type="component" value="Unassembled WGS sequence"/>
</dbReference>
<gene>
    <name evidence="7" type="ORF">FZC75_19455</name>
</gene>
<dbReference type="GO" id="GO:0005886">
    <property type="term" value="C:plasma membrane"/>
    <property type="evidence" value="ECO:0007669"/>
    <property type="project" value="UniProtKB-SubCell"/>
</dbReference>
<name>A0A5D4SWF5_9BACI</name>
<evidence type="ECO:0000313" key="8">
    <source>
        <dbReference type="Proteomes" id="UP000324517"/>
    </source>
</evidence>
<keyword evidence="4 6" id="KW-1133">Transmembrane helix</keyword>
<evidence type="ECO:0000256" key="5">
    <source>
        <dbReference type="ARBA" id="ARBA00023136"/>
    </source>
</evidence>
<comment type="caution">
    <text evidence="7">The sequence shown here is derived from an EMBL/GenBank/DDBJ whole genome shotgun (WGS) entry which is preliminary data.</text>
</comment>
<comment type="subcellular location">
    <subcellularLocation>
        <location evidence="1">Cell membrane</location>
        <topology evidence="1">Multi-pass membrane protein</topology>
    </subcellularLocation>
</comment>
<feature type="transmembrane region" description="Helical" evidence="6">
    <location>
        <begin position="152"/>
        <end position="176"/>
    </location>
</feature>
<dbReference type="InterPro" id="IPR019108">
    <property type="entry name" value="Caa3_assmbl_CtaG-rel"/>
</dbReference>
<dbReference type="AlphaFoldDB" id="A0A5D4SWF5"/>
<feature type="transmembrane region" description="Helical" evidence="6">
    <location>
        <begin position="119"/>
        <end position="140"/>
    </location>
</feature>
<evidence type="ECO:0000256" key="6">
    <source>
        <dbReference type="SAM" id="Phobius"/>
    </source>
</evidence>
<keyword evidence="5 6" id="KW-0472">Membrane</keyword>
<organism evidence="7 8">
    <name type="scientific">Sutcliffiella horikoshii</name>
    <dbReference type="NCBI Taxonomy" id="79883"/>
    <lineage>
        <taxon>Bacteria</taxon>
        <taxon>Bacillati</taxon>
        <taxon>Bacillota</taxon>
        <taxon>Bacilli</taxon>
        <taxon>Bacillales</taxon>
        <taxon>Bacillaceae</taxon>
        <taxon>Sutcliffiella</taxon>
    </lineage>
</organism>
<sequence length="261" mass="29109">MHHQAEIGGWTSQLLVVPFLLALFLYITGVKLSNQKYTKWPLKRTLLFTSGIIFAVIALAGPIAERAHVDFSYHMYAHLLLGMLAPLLLALSAPMTLLMRALSVNASRKLTRFLKSKPISVVTDPAVATVLNIGGLWLLYTTPLYEAMHQHVGVYLFVHLHVFLAGYLFTISMIYVDPTAHRRSYLYRTIVFILALAGHGILSKFIYSWPPNGVPVEQAESGAMVMYYGGDVIDGIIIVILCYQWYKATRPKALSEVALKG</sequence>